<protein>
    <submittedName>
        <fullName evidence="1">Uncharacterized protein</fullName>
    </submittedName>
</protein>
<organism evidence="1 3">
    <name type="scientific">Paenibacillus amylolyticus</name>
    <dbReference type="NCBI Taxonomy" id="1451"/>
    <lineage>
        <taxon>Bacteria</taxon>
        <taxon>Bacillati</taxon>
        <taxon>Bacillota</taxon>
        <taxon>Bacilli</taxon>
        <taxon>Bacillales</taxon>
        <taxon>Paenibacillaceae</taxon>
        <taxon>Paenibacillus</taxon>
    </lineage>
</organism>
<reference evidence="2 4" key="3">
    <citation type="submission" date="2016-11" db="EMBL/GenBank/DDBJ databases">
        <title>Paenibacillus species isolates.</title>
        <authorList>
            <person name="Beno S.M."/>
        </authorList>
    </citation>
    <scope>NUCLEOTIDE SEQUENCE [LARGE SCALE GENOMIC DNA]</scope>
    <source>
        <strain evidence="2 4">FSL H8-0246</strain>
    </source>
</reference>
<sequence length="97" mass="11468">MNCVAVLPYYKVQREVTGLAQEIEMNARSMILYSDKIVTKYREFNITEVFDMSFRRMGDEGGFFYLHTSTGVYPYMVEIDPKPFIQSFRKMTIQNLK</sequence>
<dbReference type="Proteomes" id="UP000187134">
    <property type="component" value="Unassembled WGS sequence"/>
</dbReference>
<accession>A0A100VK85</accession>
<dbReference type="RefSeq" id="WP_062834093.1">
    <property type="nucleotide sequence ID" value="NZ_BCNV01000001.1"/>
</dbReference>
<evidence type="ECO:0000313" key="2">
    <source>
        <dbReference type="EMBL" id="OMF17644.1"/>
    </source>
</evidence>
<name>A0A100VK85_PAEAM</name>
<reference evidence="1 3" key="1">
    <citation type="journal article" date="2016" name="Genome Announc.">
        <title>Draft Genome Sequence of Paenibacillus amylolyticus Heshi-A3, Isolated from Fermented Rice Bran in a Japanese Fermented Seafood Dish.</title>
        <authorList>
            <person name="Akuzawa S."/>
            <person name="Nagaoka J."/>
            <person name="Kanekatsu M."/>
            <person name="Kubota E."/>
            <person name="Ohtake R."/>
            <person name="Suzuki T."/>
            <person name="Kanesaki Y."/>
        </authorList>
    </citation>
    <scope>NUCLEOTIDE SEQUENCE [LARGE SCALE GENOMIC DNA]</scope>
    <source>
        <strain evidence="1 3">Heshi-A3</strain>
    </source>
</reference>
<evidence type="ECO:0000313" key="3">
    <source>
        <dbReference type="Proteomes" id="UP000069697"/>
    </source>
</evidence>
<evidence type="ECO:0000313" key="1">
    <source>
        <dbReference type="EMBL" id="GAS81382.1"/>
    </source>
</evidence>
<gene>
    <name evidence="2" type="ORF">BK131_06725</name>
    <name evidence="1" type="ORF">PAHA3_1456</name>
</gene>
<proteinExistence type="predicted"/>
<dbReference type="EMBL" id="MRTJ01000001">
    <property type="protein sequence ID" value="OMF17644.1"/>
    <property type="molecule type" value="Genomic_DNA"/>
</dbReference>
<comment type="caution">
    <text evidence="1">The sequence shown here is derived from an EMBL/GenBank/DDBJ whole genome shotgun (WGS) entry which is preliminary data.</text>
</comment>
<dbReference type="AlphaFoldDB" id="A0A100VK85"/>
<reference evidence="3" key="2">
    <citation type="submission" date="2016-01" db="EMBL/GenBank/DDBJ databases">
        <title>Draft Genome Sequence of Paenibacillus amylolyticus Heshi-A3 that Was Isolated from Fermented Rice Bran with Aging Salted Mackerel, Which Was Named Heshiko as Traditional Fermented Seafood in Japan.</title>
        <authorList>
            <person name="Akuzawa S."/>
            <person name="Nakagawa J."/>
            <person name="Kanekatsu T."/>
            <person name="Kubota E."/>
            <person name="Ohtake R."/>
            <person name="Suzuki T."/>
            <person name="Kanesaki Y."/>
        </authorList>
    </citation>
    <scope>NUCLEOTIDE SEQUENCE [LARGE SCALE GENOMIC DNA]</scope>
    <source>
        <strain evidence="3">Heshi-A3</strain>
    </source>
</reference>
<dbReference type="Proteomes" id="UP000069697">
    <property type="component" value="Unassembled WGS sequence"/>
</dbReference>
<evidence type="ECO:0000313" key="4">
    <source>
        <dbReference type="Proteomes" id="UP000187134"/>
    </source>
</evidence>
<dbReference type="EMBL" id="BCNV01000001">
    <property type="protein sequence ID" value="GAS81382.1"/>
    <property type="molecule type" value="Genomic_DNA"/>
</dbReference>
<dbReference type="OrthoDB" id="2691759at2"/>